<accession>A0AAD5UTM8</accession>
<dbReference type="Proteomes" id="UP001212997">
    <property type="component" value="Unassembled WGS sequence"/>
</dbReference>
<dbReference type="InterPro" id="IPR049560">
    <property type="entry name" value="MeTrfase_RsmB-F_NOP2_cat"/>
</dbReference>
<dbReference type="PANTHER" id="PTHR22808">
    <property type="entry name" value="NCL1 YEAST -RELATED NOL1/NOP2/FMU SUN DOMAIN-CONTAINING"/>
    <property type="match status" value="1"/>
</dbReference>
<evidence type="ECO:0000256" key="3">
    <source>
        <dbReference type="ARBA" id="ARBA00022603"/>
    </source>
</evidence>
<dbReference type="InterPro" id="IPR057286">
    <property type="entry name" value="PUA_NSUN2"/>
</dbReference>
<evidence type="ECO:0000256" key="10">
    <source>
        <dbReference type="SAM" id="MobiDB-lite"/>
    </source>
</evidence>
<feature type="compositionally biased region" description="Basic and acidic residues" evidence="10">
    <location>
        <begin position="730"/>
        <end position="744"/>
    </location>
</feature>
<dbReference type="Pfam" id="PF25378">
    <property type="entry name" value="PUA_NSUN2"/>
    <property type="match status" value="1"/>
</dbReference>
<dbReference type="InterPro" id="IPR029063">
    <property type="entry name" value="SAM-dependent_MTases_sf"/>
</dbReference>
<dbReference type="InterPro" id="IPR023267">
    <property type="entry name" value="RCMT"/>
</dbReference>
<evidence type="ECO:0000256" key="2">
    <source>
        <dbReference type="ARBA" id="ARBA00022555"/>
    </source>
</evidence>
<dbReference type="GO" id="GO:0005634">
    <property type="term" value="C:nucleus"/>
    <property type="evidence" value="ECO:0007669"/>
    <property type="project" value="UniProtKB-SubCell"/>
</dbReference>
<comment type="similarity">
    <text evidence="9">Belongs to the class I-like SAM-binding methyltransferase superfamily. RsmB/NOP family.</text>
</comment>
<evidence type="ECO:0000256" key="8">
    <source>
        <dbReference type="ARBA" id="ARBA00023242"/>
    </source>
</evidence>
<evidence type="ECO:0000256" key="6">
    <source>
        <dbReference type="ARBA" id="ARBA00022694"/>
    </source>
</evidence>
<dbReference type="EMBL" id="JANAWD010000591">
    <property type="protein sequence ID" value="KAJ3477476.1"/>
    <property type="molecule type" value="Genomic_DNA"/>
</dbReference>
<dbReference type="PROSITE" id="PS51686">
    <property type="entry name" value="SAM_MT_RSMB_NOP"/>
    <property type="match status" value="1"/>
</dbReference>
<keyword evidence="5 9" id="KW-0949">S-adenosyl-L-methionine</keyword>
<dbReference type="PRINTS" id="PR02011">
    <property type="entry name" value="RCMTNCL1"/>
</dbReference>
<evidence type="ECO:0000256" key="1">
    <source>
        <dbReference type="ARBA" id="ARBA00004123"/>
    </source>
</evidence>
<feature type="region of interest" description="Disordered" evidence="10">
    <location>
        <begin position="715"/>
        <end position="744"/>
    </location>
</feature>
<keyword evidence="3 9" id="KW-0489">Methyltransferase</keyword>
<dbReference type="GO" id="GO:0005737">
    <property type="term" value="C:cytoplasm"/>
    <property type="evidence" value="ECO:0007669"/>
    <property type="project" value="TreeGrafter"/>
</dbReference>
<keyword evidence="6" id="KW-0819">tRNA processing</keyword>
<protein>
    <recommendedName>
        <fullName evidence="11">SAM-dependent MTase RsmB/NOP-type domain-containing protein</fullName>
    </recommendedName>
</protein>
<name>A0AAD5UTM8_9APHY</name>
<proteinExistence type="inferred from homology"/>
<evidence type="ECO:0000313" key="13">
    <source>
        <dbReference type="Proteomes" id="UP001212997"/>
    </source>
</evidence>
<dbReference type="GO" id="GO:0000049">
    <property type="term" value="F:tRNA binding"/>
    <property type="evidence" value="ECO:0007669"/>
    <property type="project" value="UniProtKB-KW"/>
</dbReference>
<comment type="caution">
    <text evidence="9">Lacks conserved residue(s) required for the propagation of feature annotation.</text>
</comment>
<evidence type="ECO:0000256" key="7">
    <source>
        <dbReference type="ARBA" id="ARBA00022884"/>
    </source>
</evidence>
<organism evidence="12 13">
    <name type="scientific">Meripilus lineatus</name>
    <dbReference type="NCBI Taxonomy" id="2056292"/>
    <lineage>
        <taxon>Eukaryota</taxon>
        <taxon>Fungi</taxon>
        <taxon>Dikarya</taxon>
        <taxon>Basidiomycota</taxon>
        <taxon>Agaricomycotina</taxon>
        <taxon>Agaricomycetes</taxon>
        <taxon>Polyporales</taxon>
        <taxon>Meripilaceae</taxon>
        <taxon>Meripilus</taxon>
    </lineage>
</organism>
<reference evidence="12" key="1">
    <citation type="submission" date="2022-07" db="EMBL/GenBank/DDBJ databases">
        <title>Genome Sequence of Physisporinus lineatus.</title>
        <authorList>
            <person name="Buettner E."/>
        </authorList>
    </citation>
    <scope>NUCLEOTIDE SEQUENCE</scope>
    <source>
        <strain evidence="12">VT162</strain>
    </source>
</reference>
<evidence type="ECO:0000256" key="5">
    <source>
        <dbReference type="ARBA" id="ARBA00022691"/>
    </source>
</evidence>
<keyword evidence="4 9" id="KW-0808">Transferase</keyword>
<feature type="compositionally biased region" description="Polar residues" evidence="10">
    <location>
        <begin position="719"/>
        <end position="729"/>
    </location>
</feature>
<dbReference type="AlphaFoldDB" id="A0AAD5UTM8"/>
<keyword evidence="8" id="KW-0539">Nucleus</keyword>
<feature type="compositionally biased region" description="Basic and acidic residues" evidence="10">
    <location>
        <begin position="14"/>
        <end position="29"/>
    </location>
</feature>
<feature type="compositionally biased region" description="Basic residues" evidence="10">
    <location>
        <begin position="1"/>
        <end position="13"/>
    </location>
</feature>
<keyword evidence="7 9" id="KW-0694">RNA-binding</keyword>
<dbReference type="SUPFAM" id="SSF53335">
    <property type="entry name" value="S-adenosyl-L-methionine-dependent methyltransferases"/>
    <property type="match status" value="1"/>
</dbReference>
<dbReference type="InterPro" id="IPR023270">
    <property type="entry name" value="RCMT_NCL1"/>
</dbReference>
<feature type="region of interest" description="Disordered" evidence="10">
    <location>
        <begin position="416"/>
        <end position="502"/>
    </location>
</feature>
<feature type="region of interest" description="Disordered" evidence="10">
    <location>
        <begin position="1"/>
        <end position="29"/>
    </location>
</feature>
<evidence type="ECO:0000256" key="4">
    <source>
        <dbReference type="ARBA" id="ARBA00022679"/>
    </source>
</evidence>
<feature type="domain" description="SAM-dependent MTase RsmB/NOP-type" evidence="11">
    <location>
        <begin position="56"/>
        <end position="412"/>
    </location>
</feature>
<dbReference type="GO" id="GO:0030488">
    <property type="term" value="P:tRNA methylation"/>
    <property type="evidence" value="ECO:0007669"/>
    <property type="project" value="TreeGrafter"/>
</dbReference>
<dbReference type="InterPro" id="IPR057285">
    <property type="entry name" value="Pre-PUA_NSUN2"/>
</dbReference>
<dbReference type="PRINTS" id="PR02008">
    <property type="entry name" value="RCMTFAMILY"/>
</dbReference>
<gene>
    <name evidence="12" type="ORF">NLI96_g10438</name>
</gene>
<keyword evidence="2" id="KW-0820">tRNA-binding</keyword>
<dbReference type="GO" id="GO:0016428">
    <property type="term" value="F:tRNA (cytidine-5-)-methyltransferase activity"/>
    <property type="evidence" value="ECO:0007669"/>
    <property type="project" value="InterPro"/>
</dbReference>
<dbReference type="Pfam" id="PF01189">
    <property type="entry name" value="Methyltr_RsmB-F"/>
    <property type="match status" value="1"/>
</dbReference>
<feature type="active site" description="Nucleophile" evidence="9">
    <location>
        <position position="297"/>
    </location>
</feature>
<dbReference type="InterPro" id="IPR001678">
    <property type="entry name" value="MeTrfase_RsmB-F_NOP2_dom"/>
</dbReference>
<dbReference type="Pfam" id="PF25376">
    <property type="entry name" value="Pre-PUA_NSUN2"/>
    <property type="match status" value="1"/>
</dbReference>
<comment type="caution">
    <text evidence="12">The sequence shown here is derived from an EMBL/GenBank/DDBJ whole genome shotgun (WGS) entry which is preliminary data.</text>
</comment>
<feature type="compositionally biased region" description="Basic and acidic residues" evidence="10">
    <location>
        <begin position="435"/>
        <end position="445"/>
    </location>
</feature>
<dbReference type="Gene3D" id="3.40.50.150">
    <property type="entry name" value="Vaccinia Virus protein VP39"/>
    <property type="match status" value="1"/>
</dbReference>
<evidence type="ECO:0000259" key="11">
    <source>
        <dbReference type="PROSITE" id="PS51686"/>
    </source>
</evidence>
<dbReference type="PANTHER" id="PTHR22808:SF1">
    <property type="entry name" value="RNA CYTOSINE-C(5)-METHYLTRANSFERASE NSUN2-RELATED"/>
    <property type="match status" value="1"/>
</dbReference>
<feature type="binding site" evidence="9">
    <location>
        <position position="208"/>
    </location>
    <ligand>
        <name>S-adenosyl-L-methionine</name>
        <dbReference type="ChEBI" id="CHEBI:59789"/>
    </ligand>
</feature>
<sequence>MAKGKGNSRRKRGRDGQDRNDTWRSEIVDKSDMKNERFEKYYQEQGIIPEEEWEGFMDSMRGPLPTTFRVAGSRQTAHLLNNLIKEAHVPHLANVVFEEEPVSPPTQIPWYPDGLAWQFNVPKKVLRKSPEFKKFHSFLVFETEVGNISRQEAVSMLPPLYLEVEPHHRVMDMCAAPGSKTAQLLEALHAQDTVTETSIPSGLLIANDSDHKRTHLLIHQSARLPSPALMVTNHDASIYPAIKIPSEQTVFPSNTKPRVAAKKQHQLLFDRILLQLRILQRAMRMLRKGGRIVYSTCSMNPVENEAVVAAALKSIPGFELLDVSSRLPGLIHRPGLTTWRPSTDRTVLMNFTTYADYLQSIPESKREESKMAESHWPPSQFEAETLKLTRCIRIYPHLQDTGGFFVAVIQKVPESSEGLSQGKRDAQSLEDLETSETKKLKRSDISQELPQFNNDDKDGEDQLMSTLDTEEDSVSDPKSGGPATAAIPPTEEAETRKSKVKATKGADIHFKENPYTFISPEDPIIQNCVSKLHLKPDFPASNVLVRNPTGEAVRSLYMTNDIVKSIVQHNDYSKIRLMTCGTKVMGRQEGSAAKREGAEPQFRILSEGLPVMLPYIAPEFIIRADLATLKILMEAYYPVISGFPGPFRAIIEEKAPGCHIVRFPQEESGSSSVSHELLLPIWKSNASVTLMIEKKAKSALSLRVFGEDITTAAKEATLNKRNSSTSGNQDESHSVKTEGIEEGG</sequence>
<evidence type="ECO:0000313" key="12">
    <source>
        <dbReference type="EMBL" id="KAJ3477476.1"/>
    </source>
</evidence>
<keyword evidence="13" id="KW-1185">Reference proteome</keyword>
<feature type="binding site" evidence="9">
    <location>
        <begin position="174"/>
        <end position="180"/>
    </location>
    <ligand>
        <name>S-adenosyl-L-methionine</name>
        <dbReference type="ChEBI" id="CHEBI:59789"/>
    </ligand>
</feature>
<comment type="subcellular location">
    <subcellularLocation>
        <location evidence="1">Nucleus</location>
    </subcellularLocation>
</comment>
<evidence type="ECO:0000256" key="9">
    <source>
        <dbReference type="PROSITE-ProRule" id="PRU01023"/>
    </source>
</evidence>